<dbReference type="Gene3D" id="3.40.1190.20">
    <property type="match status" value="1"/>
</dbReference>
<evidence type="ECO:0000259" key="1">
    <source>
        <dbReference type="PROSITE" id="PS51383"/>
    </source>
</evidence>
<evidence type="ECO:0000313" key="3">
    <source>
        <dbReference type="Proteomes" id="UP000231332"/>
    </source>
</evidence>
<gene>
    <name evidence="2" type="ORF">COY45_02690</name>
</gene>
<dbReference type="InterPro" id="IPR029056">
    <property type="entry name" value="Ribokinase-like"/>
</dbReference>
<feature type="non-terminal residue" evidence="2">
    <location>
        <position position="60"/>
    </location>
</feature>
<comment type="caution">
    <text evidence="2">The sequence shown here is derived from an EMBL/GenBank/DDBJ whole genome shotgun (WGS) entry which is preliminary data.</text>
</comment>
<dbReference type="EMBL" id="PFMY01000127">
    <property type="protein sequence ID" value="PIZ27387.1"/>
    <property type="molecule type" value="Genomic_DNA"/>
</dbReference>
<dbReference type="SUPFAM" id="SSF53613">
    <property type="entry name" value="Ribokinase-like"/>
    <property type="match status" value="1"/>
</dbReference>
<reference evidence="3" key="1">
    <citation type="submission" date="2017-09" db="EMBL/GenBank/DDBJ databases">
        <title>Depth-based differentiation of microbial function through sediment-hosted aquifers and enrichment of novel symbionts in the deep terrestrial subsurface.</title>
        <authorList>
            <person name="Probst A.J."/>
            <person name="Ladd B."/>
            <person name="Jarett J.K."/>
            <person name="Geller-Mcgrath D.E."/>
            <person name="Sieber C.M.K."/>
            <person name="Emerson J.B."/>
            <person name="Anantharaman K."/>
            <person name="Thomas B.C."/>
            <person name="Malmstrom R."/>
            <person name="Stieglmeier M."/>
            <person name="Klingl A."/>
            <person name="Woyke T."/>
            <person name="Ryan C.M."/>
            <person name="Banfield J.F."/>
        </authorList>
    </citation>
    <scope>NUCLEOTIDE SEQUENCE [LARGE SCALE GENOMIC DNA]</scope>
</reference>
<evidence type="ECO:0000313" key="2">
    <source>
        <dbReference type="EMBL" id="PIZ27387.1"/>
    </source>
</evidence>
<dbReference type="PROSITE" id="PS51383">
    <property type="entry name" value="YJEF_C_3"/>
    <property type="match status" value="1"/>
</dbReference>
<sequence length="60" mass="6512">MDLKKFYPQRNPWSHKGNFGYVLIVAGSRIYSGSPVLNALGALRAGADLTMIVSCLRAAD</sequence>
<feature type="domain" description="YjeF C-terminal" evidence="1">
    <location>
        <begin position="1"/>
        <end position="60"/>
    </location>
</feature>
<dbReference type="GO" id="GO:0016836">
    <property type="term" value="F:hydro-lyase activity"/>
    <property type="evidence" value="ECO:0007669"/>
    <property type="project" value="InterPro"/>
</dbReference>
<protein>
    <recommendedName>
        <fullName evidence="1">YjeF C-terminal domain-containing protein</fullName>
    </recommendedName>
</protein>
<proteinExistence type="predicted"/>
<accession>A0A2M7SWZ4</accession>
<dbReference type="InterPro" id="IPR000631">
    <property type="entry name" value="CARKD"/>
</dbReference>
<dbReference type="AlphaFoldDB" id="A0A2M7SWZ4"/>
<name>A0A2M7SWZ4_9BACT</name>
<dbReference type="Proteomes" id="UP000231332">
    <property type="component" value="Unassembled WGS sequence"/>
</dbReference>
<organism evidence="2 3">
    <name type="scientific">Candidatus Berkelbacteria bacterium CG_4_10_14_0_8_um_filter_42_34</name>
    <dbReference type="NCBI Taxonomy" id="1974502"/>
    <lineage>
        <taxon>Bacteria</taxon>
        <taxon>Candidatus Berkelbacteria</taxon>
    </lineage>
</organism>